<keyword evidence="6 10" id="KW-0548">Nucleotidyltransferase</keyword>
<dbReference type="GO" id="GO:0003677">
    <property type="term" value="F:DNA binding"/>
    <property type="evidence" value="ECO:0007669"/>
    <property type="project" value="UniProtKB-UniRule"/>
</dbReference>
<evidence type="ECO:0000313" key="14">
    <source>
        <dbReference type="EMBL" id="APD92161.1"/>
    </source>
</evidence>
<comment type="subunit">
    <text evidence="10">Forms a ring-shaped head-to-tail homodimer around DNA.</text>
</comment>
<keyword evidence="8 10" id="KW-0239">DNA-directed DNA polymerase</keyword>
<dbReference type="SMART" id="SM00480">
    <property type="entry name" value="POL3Bc"/>
    <property type="match status" value="1"/>
</dbReference>
<evidence type="ECO:0000256" key="7">
    <source>
        <dbReference type="ARBA" id="ARBA00022705"/>
    </source>
</evidence>
<evidence type="ECO:0000259" key="12">
    <source>
        <dbReference type="Pfam" id="PF02767"/>
    </source>
</evidence>
<dbReference type="GO" id="GO:0005737">
    <property type="term" value="C:cytoplasm"/>
    <property type="evidence" value="ECO:0007669"/>
    <property type="project" value="UniProtKB-SubCell"/>
</dbReference>
<keyword evidence="14" id="KW-0614">Plasmid</keyword>
<dbReference type="InterPro" id="IPR022637">
    <property type="entry name" value="DNA_polIII_beta_cen"/>
</dbReference>
<gene>
    <name evidence="14" type="ORF">BM524_19775</name>
</gene>
<evidence type="ECO:0000259" key="11">
    <source>
        <dbReference type="Pfam" id="PF00712"/>
    </source>
</evidence>
<reference evidence="14 15" key="1">
    <citation type="submission" date="2016-11" db="EMBL/GenBank/DDBJ databases">
        <title>Networking in microbes: conjugative elements and plasmids in the genus Alteromonas.</title>
        <authorList>
            <person name="Lopez-Perez M."/>
            <person name="Ramon-Marco N."/>
            <person name="Rodriguez-Valera F."/>
        </authorList>
    </citation>
    <scope>NUCLEOTIDE SEQUENCE [LARGE SCALE GENOMIC DNA]</scope>
    <source>
        <strain evidence="14 15">CP48</strain>
        <plasmid evidence="15">pamcp48-600</plasmid>
    </source>
</reference>
<dbReference type="GO" id="GO:0008408">
    <property type="term" value="F:3'-5' exonuclease activity"/>
    <property type="evidence" value="ECO:0007669"/>
    <property type="project" value="InterPro"/>
</dbReference>
<dbReference type="PIRSF" id="PIRSF000804">
    <property type="entry name" value="DNA_pol_III_b"/>
    <property type="match status" value="1"/>
</dbReference>
<dbReference type="InterPro" id="IPR022634">
    <property type="entry name" value="DNA_polIII_beta_N"/>
</dbReference>
<dbReference type="Pfam" id="PF02767">
    <property type="entry name" value="DNA_pol3_beta_2"/>
    <property type="match status" value="1"/>
</dbReference>
<dbReference type="InterPro" id="IPR046938">
    <property type="entry name" value="DNA_clamp_sf"/>
</dbReference>
<feature type="domain" description="DNA polymerase III beta sliding clamp N-terminal" evidence="11">
    <location>
        <begin position="18"/>
        <end position="143"/>
    </location>
</feature>
<dbReference type="GO" id="GO:0009360">
    <property type="term" value="C:DNA polymerase III complex"/>
    <property type="evidence" value="ECO:0007669"/>
    <property type="project" value="InterPro"/>
</dbReference>
<keyword evidence="4 10" id="KW-0963">Cytoplasm</keyword>
<dbReference type="GO" id="GO:0006271">
    <property type="term" value="P:DNA strand elongation involved in DNA replication"/>
    <property type="evidence" value="ECO:0007669"/>
    <property type="project" value="TreeGrafter"/>
</dbReference>
<comment type="function">
    <text evidence="10">Confers DNA tethering and processivity to DNA polymerases and other proteins. Acts as a clamp, forming a ring around DNA (a reaction catalyzed by the clamp-loading complex) which diffuses in an ATP-independent manner freely and bidirectionally along dsDNA. Initially characterized for its ability to contact the catalytic subunit of DNA polymerase III (Pol III), a complex, multichain enzyme responsible for most of the replicative synthesis in bacteria; Pol III exhibits 3'-5' exonuclease proofreading activity. The beta chain is required for initiation of replication as well as for processivity of DNA replication.</text>
</comment>
<evidence type="ECO:0000256" key="8">
    <source>
        <dbReference type="ARBA" id="ARBA00022932"/>
    </source>
</evidence>
<comment type="subcellular location">
    <subcellularLocation>
        <location evidence="1 10">Cytoplasm</location>
    </subcellularLocation>
</comment>
<organism evidence="14 15">
    <name type="scientific">Alteromonas mediterranea</name>
    <dbReference type="NCBI Taxonomy" id="314275"/>
    <lineage>
        <taxon>Bacteria</taxon>
        <taxon>Pseudomonadati</taxon>
        <taxon>Pseudomonadota</taxon>
        <taxon>Gammaproteobacteria</taxon>
        <taxon>Alteromonadales</taxon>
        <taxon>Alteromonadaceae</taxon>
        <taxon>Alteromonas/Salinimonas group</taxon>
        <taxon>Alteromonas</taxon>
    </lineage>
</organism>
<feature type="domain" description="DNA polymerase III beta sliding clamp central" evidence="12">
    <location>
        <begin position="161"/>
        <end position="270"/>
    </location>
</feature>
<evidence type="ECO:0000256" key="2">
    <source>
        <dbReference type="ARBA" id="ARBA00010752"/>
    </source>
</evidence>
<dbReference type="PANTHER" id="PTHR30478">
    <property type="entry name" value="DNA POLYMERASE III SUBUNIT BETA"/>
    <property type="match status" value="1"/>
</dbReference>
<evidence type="ECO:0000256" key="4">
    <source>
        <dbReference type="ARBA" id="ARBA00022490"/>
    </source>
</evidence>
<dbReference type="Gene3D" id="3.70.10.10">
    <property type="match status" value="1"/>
</dbReference>
<dbReference type="InterPro" id="IPR022635">
    <property type="entry name" value="DNA_polIII_beta_C"/>
</dbReference>
<protein>
    <recommendedName>
        <fullName evidence="3 10">Beta sliding clamp</fullName>
    </recommendedName>
</protein>
<evidence type="ECO:0000256" key="6">
    <source>
        <dbReference type="ARBA" id="ARBA00022695"/>
    </source>
</evidence>
<keyword evidence="5 10" id="KW-0808">Transferase</keyword>
<evidence type="ECO:0000256" key="1">
    <source>
        <dbReference type="ARBA" id="ARBA00004496"/>
    </source>
</evidence>
<dbReference type="CDD" id="cd00140">
    <property type="entry name" value="beta_clamp"/>
    <property type="match status" value="1"/>
</dbReference>
<accession>A0AAC9NTX4</accession>
<name>A0AAC9NTX4_9ALTE</name>
<dbReference type="GO" id="GO:0003887">
    <property type="term" value="F:DNA-directed DNA polymerase activity"/>
    <property type="evidence" value="ECO:0007669"/>
    <property type="project" value="UniProtKB-UniRule"/>
</dbReference>
<proteinExistence type="inferred from homology"/>
<dbReference type="Gene3D" id="3.10.150.10">
    <property type="entry name" value="DNA Polymerase III, subunit A, domain 2"/>
    <property type="match status" value="1"/>
</dbReference>
<evidence type="ECO:0000256" key="5">
    <source>
        <dbReference type="ARBA" id="ARBA00022679"/>
    </source>
</evidence>
<dbReference type="Pfam" id="PF02768">
    <property type="entry name" value="DNA_pol3_beta_3"/>
    <property type="match status" value="1"/>
</dbReference>
<dbReference type="Proteomes" id="UP000182101">
    <property type="component" value="Plasmid pAMCP48-600"/>
</dbReference>
<keyword evidence="7 10" id="KW-0235">DNA replication</keyword>
<evidence type="ECO:0000256" key="3">
    <source>
        <dbReference type="ARBA" id="ARBA00021035"/>
    </source>
</evidence>
<feature type="domain" description="DNA polymerase III beta sliding clamp C-terminal" evidence="13">
    <location>
        <begin position="272"/>
        <end position="397"/>
    </location>
</feature>
<keyword evidence="9" id="KW-0238">DNA-binding</keyword>
<dbReference type="EMBL" id="CP018025">
    <property type="protein sequence ID" value="APD92161.1"/>
    <property type="molecule type" value="Genomic_DNA"/>
</dbReference>
<dbReference type="AlphaFoldDB" id="A0AAC9NTX4"/>
<dbReference type="RefSeq" id="WP_071960774.1">
    <property type="nucleotide sequence ID" value="NZ_CP018025.1"/>
</dbReference>
<comment type="similarity">
    <text evidence="2 10">Belongs to the beta sliding clamp family.</text>
</comment>
<evidence type="ECO:0000313" key="15">
    <source>
        <dbReference type="Proteomes" id="UP000182101"/>
    </source>
</evidence>
<evidence type="ECO:0000259" key="13">
    <source>
        <dbReference type="Pfam" id="PF02768"/>
    </source>
</evidence>
<geneLocation type="plasmid" evidence="15">
    <name>pamcp48-600</name>
</geneLocation>
<evidence type="ECO:0000256" key="10">
    <source>
        <dbReference type="PIRNR" id="PIRNR000804"/>
    </source>
</evidence>
<dbReference type="PANTHER" id="PTHR30478:SF0">
    <property type="entry name" value="BETA SLIDING CLAMP"/>
    <property type="match status" value="1"/>
</dbReference>
<sequence>MSKVVKDNISISMGVGTMLNALLLVGSSVASRHTLPILSHVHFSFNSEGVRVTGTDLEVEQRMLVPFSDSTSATAYDKAGNTLDAGAFTTPHKKLLDILKQFDTDKVATITCDTATYKVSLKVSGQRSSYKLSSLSASDYPTLEFDDIKSKVLVEASGLLSLTDPVEGSMANRDVRYYLNGMNLCMNGNNLTAVSTDGHRLSINTATVLKSDGPDVNCIVPRESYRTMVAYLKSVAPDTQVKVAFTANHFALYTEGKTFISKQIDGKFPDYKRVIPDANDILLKVDRAELLNACKRAAILANEKFRGVRLTLPDEGESDTFKLVSTNPEQEEASEEVSITSLEGMTNSFEIGLNIDYLINALTTLTEPVVNLKFRDENSSVIVSGESELLHVVMPMRL</sequence>
<evidence type="ECO:0000256" key="9">
    <source>
        <dbReference type="ARBA" id="ARBA00023125"/>
    </source>
</evidence>
<dbReference type="InterPro" id="IPR001001">
    <property type="entry name" value="DNA_polIII_beta"/>
</dbReference>
<dbReference type="NCBIfam" id="TIGR00663">
    <property type="entry name" value="dnan"/>
    <property type="match status" value="1"/>
</dbReference>
<dbReference type="Pfam" id="PF00712">
    <property type="entry name" value="DNA_pol3_beta"/>
    <property type="match status" value="1"/>
</dbReference>
<dbReference type="SUPFAM" id="SSF55979">
    <property type="entry name" value="DNA clamp"/>
    <property type="match status" value="3"/>
</dbReference>